<reference evidence="1" key="2">
    <citation type="submission" date="2018-07" db="EMBL/GenBank/DDBJ databases">
        <authorList>
            <consortium name="NCBI Pathogen Detection Project"/>
        </authorList>
    </citation>
    <scope>NUCLEOTIDE SEQUENCE</scope>
    <source>
        <strain evidence="1">151-85</strain>
        <strain evidence="2">313-87</strain>
        <strain evidence="3">464-85</strain>
    </source>
</reference>
<sequence>MSELEQLKNELAEMREELEAQKVVLVALLSVAPIENRIEFNSLVQKINRDLFPPYGTNLGGLSKFVPIQHYKLQPKPRNP</sequence>
<proteinExistence type="predicted"/>
<gene>
    <name evidence="2" type="ORF">GNC47_003215</name>
    <name evidence="1" type="ORF">GND17_003308</name>
    <name evidence="3" type="ORF">GND55_003067</name>
</gene>
<evidence type="ECO:0000313" key="2">
    <source>
        <dbReference type="EMBL" id="HAE2991152.1"/>
    </source>
</evidence>
<comment type="caution">
    <text evidence="1">The sequence shown here is derived from an EMBL/GenBank/DDBJ whole genome shotgun (WGS) entry which is preliminary data.</text>
</comment>
<dbReference type="AlphaFoldDB" id="A0A728R9A1"/>
<dbReference type="EMBL" id="DAARJT010000015">
    <property type="protein sequence ID" value="HAE2717256.1"/>
    <property type="molecule type" value="Genomic_DNA"/>
</dbReference>
<dbReference type="EMBL" id="DAATFF010000014">
    <property type="protein sequence ID" value="HAE8504263.1"/>
    <property type="molecule type" value="Genomic_DNA"/>
</dbReference>
<dbReference type="EMBL" id="DAARMD010000013">
    <property type="protein sequence ID" value="HAE2991152.1"/>
    <property type="molecule type" value="Genomic_DNA"/>
</dbReference>
<evidence type="ECO:0000313" key="3">
    <source>
        <dbReference type="EMBL" id="HAE8504263.1"/>
    </source>
</evidence>
<dbReference type="RefSeq" id="WP_139818408.1">
    <property type="nucleotide sequence ID" value="NZ_MXLI01000014.1"/>
</dbReference>
<evidence type="ECO:0000313" key="1">
    <source>
        <dbReference type="EMBL" id="HAE2717256.1"/>
    </source>
</evidence>
<protein>
    <submittedName>
        <fullName evidence="1">Uncharacterized protein</fullName>
    </submittedName>
</protein>
<name>A0A728R9A1_SALER</name>
<organism evidence="1">
    <name type="scientific">Salmonella enterica subsp. salamae serovar 58:d:z6</name>
    <dbReference type="NCBI Taxonomy" id="41517"/>
    <lineage>
        <taxon>Bacteria</taxon>
        <taxon>Pseudomonadati</taxon>
        <taxon>Pseudomonadota</taxon>
        <taxon>Gammaproteobacteria</taxon>
        <taxon>Enterobacterales</taxon>
        <taxon>Enterobacteriaceae</taxon>
        <taxon>Salmonella</taxon>
    </lineage>
</organism>
<reference evidence="1" key="1">
    <citation type="journal article" date="2018" name="Genome Biol.">
        <title>SKESA: strategic k-mer extension for scrupulous assemblies.</title>
        <authorList>
            <person name="Souvorov A."/>
            <person name="Agarwala R."/>
            <person name="Lipman D.J."/>
        </authorList>
    </citation>
    <scope>NUCLEOTIDE SEQUENCE</scope>
    <source>
        <strain evidence="1">151-85</strain>
        <strain evidence="2">313-87</strain>
        <strain evidence="3">464-85</strain>
    </source>
</reference>
<accession>A0A728R9A1</accession>